<dbReference type="WBParaSite" id="Hba_00991">
    <property type="protein sequence ID" value="Hba_00991"/>
    <property type="gene ID" value="Hba_00991"/>
</dbReference>
<dbReference type="AlphaFoldDB" id="A0A1I7W8L9"/>
<organism evidence="1 2">
    <name type="scientific">Heterorhabditis bacteriophora</name>
    <name type="common">Entomopathogenic nematode worm</name>
    <dbReference type="NCBI Taxonomy" id="37862"/>
    <lineage>
        <taxon>Eukaryota</taxon>
        <taxon>Metazoa</taxon>
        <taxon>Ecdysozoa</taxon>
        <taxon>Nematoda</taxon>
        <taxon>Chromadorea</taxon>
        <taxon>Rhabditida</taxon>
        <taxon>Rhabditina</taxon>
        <taxon>Rhabditomorpha</taxon>
        <taxon>Strongyloidea</taxon>
        <taxon>Heterorhabditidae</taxon>
        <taxon>Heterorhabditis</taxon>
    </lineage>
</organism>
<proteinExistence type="predicted"/>
<evidence type="ECO:0000313" key="2">
    <source>
        <dbReference type="WBParaSite" id="Hba_00991"/>
    </source>
</evidence>
<dbReference type="Proteomes" id="UP000095283">
    <property type="component" value="Unplaced"/>
</dbReference>
<reference evidence="2" key="1">
    <citation type="submission" date="2016-11" db="UniProtKB">
        <authorList>
            <consortium name="WormBaseParasite"/>
        </authorList>
    </citation>
    <scope>IDENTIFICATION</scope>
</reference>
<name>A0A1I7W8L9_HETBA</name>
<protein>
    <submittedName>
        <fullName evidence="2">DUF4265 domain-containing protein</fullName>
    </submittedName>
</protein>
<evidence type="ECO:0000313" key="1">
    <source>
        <dbReference type="Proteomes" id="UP000095283"/>
    </source>
</evidence>
<keyword evidence="1" id="KW-1185">Reference proteome</keyword>
<sequence length="188" mass="21279">MSFHTPVKALNPVDTKLPDHVVKGAIIVDEHMPEWNSAVVLDGNGPMSTFIIIDKQSGDLDDVLHCVAQELKLPIGEKYSLVFEEPCAFLTKNNLDRVAHGFMLTVTAAPSHYVRRIDEVFSALCDVQKVEWALIQLNSFSADPCFVSSFYELSSIQRLYDLLNDDRVNGYFMNCGKFSLYAYIFPHW</sequence>
<accession>A0A1I7W8L9</accession>